<gene>
    <name evidence="6" type="primary">deoR_1</name>
    <name evidence="6" type="ORF">AQZ59_00721</name>
</gene>
<dbReference type="InterPro" id="IPR051054">
    <property type="entry name" value="SorC_transcr_regulators"/>
</dbReference>
<dbReference type="PATRIC" id="fig|59561.3.peg.714"/>
<dbReference type="PANTHER" id="PTHR34294:SF1">
    <property type="entry name" value="TRANSCRIPTIONAL REGULATOR LSRR"/>
    <property type="match status" value="1"/>
</dbReference>
<comment type="similarity">
    <text evidence="1">Belongs to the SorC transcriptional regulatory family.</text>
</comment>
<accession>A0A0W1KKT2</accession>
<keyword evidence="7" id="KW-1185">Reference proteome</keyword>
<dbReference type="Pfam" id="PF04198">
    <property type="entry name" value="Sugar-bind"/>
    <property type="match status" value="1"/>
</dbReference>
<dbReference type="Proteomes" id="UP000054404">
    <property type="component" value="Unassembled WGS sequence"/>
</dbReference>
<dbReference type="SUPFAM" id="SSF100950">
    <property type="entry name" value="NagB/RpiA/CoA transferase-like"/>
    <property type="match status" value="1"/>
</dbReference>
<dbReference type="STRING" id="59561.AQZ59_00721"/>
<evidence type="ECO:0000256" key="1">
    <source>
        <dbReference type="ARBA" id="ARBA00010466"/>
    </source>
</evidence>
<comment type="caution">
    <text evidence="6">The sequence shown here is derived from an EMBL/GenBank/DDBJ whole genome shotgun (WGS) entry which is preliminary data.</text>
</comment>
<evidence type="ECO:0000313" key="6">
    <source>
        <dbReference type="EMBL" id="KTF04201.1"/>
    </source>
</evidence>
<dbReference type="InterPro" id="IPR037171">
    <property type="entry name" value="NagB/RpiA_transferase-like"/>
</dbReference>
<name>A0A0W1KKT2_9ACTO</name>
<dbReference type="Gene3D" id="3.40.50.1360">
    <property type="match status" value="1"/>
</dbReference>
<feature type="domain" description="Sugar-binding" evidence="5">
    <location>
        <begin position="71"/>
        <end position="312"/>
    </location>
</feature>
<evidence type="ECO:0000256" key="2">
    <source>
        <dbReference type="ARBA" id="ARBA00023015"/>
    </source>
</evidence>
<dbReference type="Gene3D" id="1.10.10.10">
    <property type="entry name" value="Winged helix-like DNA-binding domain superfamily/Winged helix DNA-binding domain"/>
    <property type="match status" value="1"/>
</dbReference>
<proteinExistence type="inferred from homology"/>
<dbReference type="GO" id="GO:0003677">
    <property type="term" value="F:DNA binding"/>
    <property type="evidence" value="ECO:0007669"/>
    <property type="project" value="UniProtKB-KW"/>
</dbReference>
<dbReference type="AlphaFoldDB" id="A0A0W1KKT2"/>
<reference evidence="6 7" key="1">
    <citation type="submission" date="2015-11" db="EMBL/GenBank/DDBJ databases">
        <title>Draft Genome Sequence of the Type Strain Trueperella bernardiae LCDC 89-0504T, Isolated from Blood Culture.</title>
        <authorList>
            <person name="Bernier A.-M."/>
            <person name="Bernard K."/>
        </authorList>
    </citation>
    <scope>NUCLEOTIDE SEQUENCE [LARGE SCALE GENOMIC DNA]</scope>
    <source>
        <strain evidence="6 7">LCDC 89-0504</strain>
    </source>
</reference>
<evidence type="ECO:0000256" key="3">
    <source>
        <dbReference type="ARBA" id="ARBA00023125"/>
    </source>
</evidence>
<protein>
    <submittedName>
        <fullName evidence="6">Deoxyribonucleoside regulator</fullName>
    </submittedName>
</protein>
<dbReference type="InterPro" id="IPR036388">
    <property type="entry name" value="WH-like_DNA-bd_sf"/>
</dbReference>
<dbReference type="InterPro" id="IPR007324">
    <property type="entry name" value="Sugar-bd_dom_put"/>
</dbReference>
<sequence>MPNTPEELTERDILAINAAKLYYSGKTQAEVASDLHISRPTVSKMLAYAQRQGFIRISVIDPRDQSKDVITKLKQRYGLIDVVLVSPPLPTQDSLRNSLAAAAARTIGEMVRDGDIIGVAPSRTMRAVAEHLEVSRRQNLTVVQLAGGFLGGDENQRVVATFAGSLGAHCHTLPVPAFVQSVSMRNRLAQEDHVRPILAFGARARIAIFTVGRVGASLPTLPKMTLSAHDVDVLGRRAVGDICGRFVDKHGRICLPDINNKTIGISLPDLRTKDQKLLIAGGGDKMHAILACLENGYANRVVLDYTTATAILHMRQG</sequence>
<dbReference type="EMBL" id="LNIZ01000003">
    <property type="protein sequence ID" value="KTF04201.1"/>
    <property type="molecule type" value="Genomic_DNA"/>
</dbReference>
<organism evidence="6 7">
    <name type="scientific">Trueperella bernardiae</name>
    <dbReference type="NCBI Taxonomy" id="59561"/>
    <lineage>
        <taxon>Bacteria</taxon>
        <taxon>Bacillati</taxon>
        <taxon>Actinomycetota</taxon>
        <taxon>Actinomycetes</taxon>
        <taxon>Actinomycetales</taxon>
        <taxon>Actinomycetaceae</taxon>
        <taxon>Trueperella</taxon>
    </lineage>
</organism>
<dbReference type="GO" id="GO:0030246">
    <property type="term" value="F:carbohydrate binding"/>
    <property type="evidence" value="ECO:0007669"/>
    <property type="project" value="InterPro"/>
</dbReference>
<keyword evidence="2" id="KW-0805">Transcription regulation</keyword>
<evidence type="ECO:0000259" key="5">
    <source>
        <dbReference type="Pfam" id="PF04198"/>
    </source>
</evidence>
<dbReference type="PANTHER" id="PTHR34294">
    <property type="entry name" value="TRANSCRIPTIONAL REGULATOR-RELATED"/>
    <property type="match status" value="1"/>
</dbReference>
<evidence type="ECO:0000313" key="7">
    <source>
        <dbReference type="Proteomes" id="UP000054404"/>
    </source>
</evidence>
<keyword evidence="3" id="KW-0238">DNA-binding</keyword>
<dbReference type="RefSeq" id="WP_062613232.1">
    <property type="nucleotide sequence ID" value="NZ_LNIZ01000003.1"/>
</dbReference>
<keyword evidence="4" id="KW-0804">Transcription</keyword>
<evidence type="ECO:0000256" key="4">
    <source>
        <dbReference type="ARBA" id="ARBA00023163"/>
    </source>
</evidence>
<dbReference type="OrthoDB" id="186585at2"/>